<dbReference type="Pfam" id="PF01116">
    <property type="entry name" value="F_bP_aldolase"/>
    <property type="match status" value="1"/>
</dbReference>
<dbReference type="EMBL" id="JBHTIO010000055">
    <property type="protein sequence ID" value="MFD0898525.1"/>
    <property type="molecule type" value="Genomic_DNA"/>
</dbReference>
<dbReference type="PANTHER" id="PTHR30304:SF0">
    <property type="entry name" value="D-TAGATOSE-1,6-BISPHOSPHATE ALDOLASE SUBUNIT GATY-RELATED"/>
    <property type="match status" value="1"/>
</dbReference>
<evidence type="ECO:0000313" key="3">
    <source>
        <dbReference type="Proteomes" id="UP001597104"/>
    </source>
</evidence>
<dbReference type="SUPFAM" id="SSF51569">
    <property type="entry name" value="Aldolase"/>
    <property type="match status" value="1"/>
</dbReference>
<evidence type="ECO:0000256" key="1">
    <source>
        <dbReference type="ARBA" id="ARBA00001947"/>
    </source>
</evidence>
<dbReference type="PIRSF" id="PIRSF001359">
    <property type="entry name" value="F_bP_aldolase_II"/>
    <property type="match status" value="1"/>
</dbReference>
<dbReference type="NCBIfam" id="TIGR00167">
    <property type="entry name" value="cbbA"/>
    <property type="match status" value="1"/>
</dbReference>
<name>A0ABW3EFQ0_9LACO</name>
<dbReference type="InterPro" id="IPR000771">
    <property type="entry name" value="FBA_II"/>
</dbReference>
<dbReference type="PANTHER" id="PTHR30304">
    <property type="entry name" value="D-TAGATOSE-1,6-BISPHOSPHATE ALDOLASE"/>
    <property type="match status" value="1"/>
</dbReference>
<dbReference type="CDD" id="cd00947">
    <property type="entry name" value="TBP_aldolase_IIB"/>
    <property type="match status" value="1"/>
</dbReference>
<protein>
    <submittedName>
        <fullName evidence="2">Ketose-bisphosphate aldolase</fullName>
    </submittedName>
</protein>
<comment type="cofactor">
    <cofactor evidence="1">
        <name>Zn(2+)</name>
        <dbReference type="ChEBI" id="CHEBI:29105"/>
    </cofactor>
</comment>
<dbReference type="InterPro" id="IPR013785">
    <property type="entry name" value="Aldolase_TIM"/>
</dbReference>
<proteinExistence type="predicted"/>
<accession>A0ABW3EFQ0</accession>
<dbReference type="Proteomes" id="UP001597104">
    <property type="component" value="Unassembled WGS sequence"/>
</dbReference>
<sequence>MYKNLKTVLSEAQKLDYTVGAFNAHNLEMVPDMIRAAKDAGSPIIIQTSVSTAQYVGMKNFVTVCKTMAADLLVDVVLHLDHAKSFDDIKEAIDAGYSSVMFDGSALPLKENIEKSLRVIDYAHERNVSVECEIGTIGGTEEGVTVAEGVYTDPKQALAFLEDVDVDALAVGVGTHHGQFQSKTKLNFPLIEELHAQISKPLVIHGGTGVNEEDYTRLTENGIRKFNVGTELLVAWTRAAKAQFNETELNNSLRNNIIPCNQAVYDVVYHKIGLFLNKKGTVPVGAK</sequence>
<comment type="caution">
    <text evidence="2">The sequence shown here is derived from an EMBL/GenBank/DDBJ whole genome shotgun (WGS) entry which is preliminary data.</text>
</comment>
<keyword evidence="3" id="KW-1185">Reference proteome</keyword>
<organism evidence="2 3">
    <name type="scientific">Loigolactobacillus binensis</name>
    <dbReference type="NCBI Taxonomy" id="2559922"/>
    <lineage>
        <taxon>Bacteria</taxon>
        <taxon>Bacillati</taxon>
        <taxon>Bacillota</taxon>
        <taxon>Bacilli</taxon>
        <taxon>Lactobacillales</taxon>
        <taxon>Lactobacillaceae</taxon>
        <taxon>Loigolactobacillus</taxon>
    </lineage>
</organism>
<dbReference type="PROSITE" id="PS00806">
    <property type="entry name" value="ALDOLASE_CLASS_II_2"/>
    <property type="match status" value="1"/>
</dbReference>
<dbReference type="Gene3D" id="3.20.20.70">
    <property type="entry name" value="Aldolase class I"/>
    <property type="match status" value="1"/>
</dbReference>
<reference evidence="3" key="1">
    <citation type="journal article" date="2019" name="Int. J. Syst. Evol. Microbiol.">
        <title>The Global Catalogue of Microorganisms (GCM) 10K type strain sequencing project: providing services to taxonomists for standard genome sequencing and annotation.</title>
        <authorList>
            <consortium name="The Broad Institute Genomics Platform"/>
            <consortium name="The Broad Institute Genome Sequencing Center for Infectious Disease"/>
            <person name="Wu L."/>
            <person name="Ma J."/>
        </authorList>
    </citation>
    <scope>NUCLEOTIDE SEQUENCE [LARGE SCALE GENOMIC DNA]</scope>
    <source>
        <strain evidence="3">CCM 8925</strain>
    </source>
</reference>
<gene>
    <name evidence="2" type="ORF">ACFQZ7_12450</name>
</gene>
<evidence type="ECO:0000313" key="2">
    <source>
        <dbReference type="EMBL" id="MFD0898525.1"/>
    </source>
</evidence>
<dbReference type="InterPro" id="IPR050246">
    <property type="entry name" value="Class_II_FBP_aldolase"/>
</dbReference>
<dbReference type="RefSeq" id="WP_137636842.1">
    <property type="nucleotide sequence ID" value="NZ_BJDN01000003.1"/>
</dbReference>